<dbReference type="Proteomes" id="UP000505271">
    <property type="component" value="Segment"/>
</dbReference>
<dbReference type="SUPFAM" id="SSF50249">
    <property type="entry name" value="Nucleic acid-binding proteins"/>
    <property type="match status" value="1"/>
</dbReference>
<dbReference type="EMBL" id="AP013547">
    <property type="protein sequence ID" value="BAQ94424.1"/>
    <property type="molecule type" value="Genomic_DNA"/>
</dbReference>
<evidence type="ECO:0000313" key="1">
    <source>
        <dbReference type="EMBL" id="BAQ94424.1"/>
    </source>
</evidence>
<keyword evidence="2" id="KW-1185">Reference proteome</keyword>
<sequence length="202" mass="22228">MPELFATPNLEVRWAKMVGDAEPNKFDPTKPDTWSIEALLDSKNPDHMAWVETAEKHFTDAHGDNAKKNAHWLAIGPDKDDRMKMVAKFKLPCFPRKDGTKSPGPTVMDAKKQPWRGALIGNGSICRIGYTVYAWQGPSGCGITLQPTHLQVLDLVEYSANAASVEDPFEVVSTGYKQPEADANCPMPEAKVVVTEAEACPF</sequence>
<protein>
    <submittedName>
        <fullName evidence="1">Uncharacterized protein</fullName>
    </submittedName>
</protein>
<dbReference type="KEGG" id="vg:55412087"/>
<name>A0A6S4PMA2_9CAUD</name>
<proteinExistence type="predicted"/>
<dbReference type="GeneID" id="55412087"/>
<dbReference type="Gene3D" id="2.40.50.140">
    <property type="entry name" value="Nucleic acid-binding proteins"/>
    <property type="match status" value="1"/>
</dbReference>
<organism evidence="1 2">
    <name type="scientific">uncultured phage_MedDCM-OCT-S31-C1</name>
    <dbReference type="NCBI Taxonomy" id="2740800"/>
    <lineage>
        <taxon>Viruses</taxon>
        <taxon>Duplodnaviria</taxon>
        <taxon>Heunggongvirae</taxon>
        <taxon>Uroviricota</taxon>
        <taxon>Caudoviricetes</taxon>
        <taxon>Autographivirales</taxon>
        <taxon>Nohivirus</taxon>
        <taxon>Nohivirus S31C1</taxon>
    </lineage>
</organism>
<evidence type="ECO:0000313" key="2">
    <source>
        <dbReference type="Proteomes" id="UP000505271"/>
    </source>
</evidence>
<accession>A0A6S4PMA2</accession>
<reference evidence="1 2" key="1">
    <citation type="journal article" date="2013" name="PLoS Genet.">
        <title>Expanding the Marine Virosphere Using Metagenomics.</title>
        <authorList>
            <person name="Mizuno C.M."/>
            <person name="Rodriguez-Valera F."/>
            <person name="Kimes N.E."/>
            <person name="Ghai R."/>
        </authorList>
    </citation>
    <scope>NUCLEOTIDE SEQUENCE [LARGE SCALE GENOMIC DNA]</scope>
    <source>
        <strain evidence="1">UvMED-CGR-U-MedDCM-OCT-S31-C1</strain>
    </source>
</reference>
<dbReference type="RefSeq" id="YP_009777921.1">
    <property type="nucleotide sequence ID" value="NC_047706.1"/>
</dbReference>
<dbReference type="InterPro" id="IPR012340">
    <property type="entry name" value="NA-bd_OB-fold"/>
</dbReference>